<dbReference type="STRING" id="62101.AB835_00745"/>
<accession>A0A1D2QU12</accession>
<dbReference type="AlphaFoldDB" id="A0A1D2QU12"/>
<organism evidence="1 2">
    <name type="scientific">Candidatus Endobugula sertula</name>
    <name type="common">Bugula neritina bacterial symbiont</name>
    <dbReference type="NCBI Taxonomy" id="62101"/>
    <lineage>
        <taxon>Bacteria</taxon>
        <taxon>Pseudomonadati</taxon>
        <taxon>Pseudomonadota</taxon>
        <taxon>Gammaproteobacteria</taxon>
        <taxon>Cellvibrionales</taxon>
        <taxon>Cellvibrionaceae</taxon>
        <taxon>Candidatus Endobugula</taxon>
    </lineage>
</organism>
<evidence type="ECO:0000313" key="2">
    <source>
        <dbReference type="Proteomes" id="UP000242502"/>
    </source>
</evidence>
<evidence type="ECO:0000313" key="1">
    <source>
        <dbReference type="EMBL" id="ODS25066.1"/>
    </source>
</evidence>
<gene>
    <name evidence="1" type="ORF">AB835_00745</name>
</gene>
<reference evidence="1 2" key="1">
    <citation type="journal article" date="2016" name="Appl. Environ. Microbiol.">
        <title>Lack of Overt Genome Reduction in the Bryostatin-Producing Bryozoan Symbiont "Candidatus Endobugula sertula".</title>
        <authorList>
            <person name="Miller I.J."/>
            <person name="Vanee N."/>
            <person name="Fong S.S."/>
            <person name="Lim-Fong G.E."/>
            <person name="Kwan J.C."/>
        </authorList>
    </citation>
    <scope>NUCLEOTIDE SEQUENCE [LARGE SCALE GENOMIC DNA]</scope>
    <source>
        <strain evidence="1">AB1-4</strain>
    </source>
</reference>
<dbReference type="EMBL" id="MDLC01000002">
    <property type="protein sequence ID" value="ODS25066.1"/>
    <property type="molecule type" value="Genomic_DNA"/>
</dbReference>
<comment type="caution">
    <text evidence="1">The sequence shown here is derived from an EMBL/GenBank/DDBJ whole genome shotgun (WGS) entry which is preliminary data.</text>
</comment>
<name>A0A1D2QU12_9GAMM</name>
<dbReference type="Proteomes" id="UP000242502">
    <property type="component" value="Unassembled WGS sequence"/>
</dbReference>
<sequence>MKKLLIILSCITLFLLLFFADNIYGYYRFKQFCKNEGGLRVYGKLEKNVGWMAEDKYSARSAAQLKYVDFVRYPDKRKKDTFYDMQYLGGHPGDNDSYLINQADIDKPIKYKWKFTSGRLDDEIRLTRQMDEVFDIDGNLLISYKKYSYSIFDIGRTLLHSPSGIGCYNLSESIKLIKNLF</sequence>
<protein>
    <submittedName>
        <fullName evidence="1">Uncharacterized protein</fullName>
    </submittedName>
</protein>
<proteinExistence type="predicted"/>